<dbReference type="RefSeq" id="WP_133474539.1">
    <property type="nucleotide sequence ID" value="NZ_SNWP01000011.1"/>
</dbReference>
<sequence length="199" mass="23285">MEIPTIMGHQLTDRAVNTLNRYRLMAYPDMETELIIQAEQQYMQRRYRTALPVQPTGIVVAEFMAREDMEATLIRWMHRIISIQPSFRVNIQGFGALSSKQLYMRVQEQQPFQQLAGAMQVVDQYIRSYDCPPAKRFTHPCLPLTEAVPDEEFEKVVLEYAGRKLNLSFEVKELLLIRNRHAAETGKQINLFRLQPDRI</sequence>
<evidence type="ECO:0008006" key="3">
    <source>
        <dbReference type="Google" id="ProtNLM"/>
    </source>
</evidence>
<gene>
    <name evidence="1" type="ORF">BC659_1963</name>
</gene>
<evidence type="ECO:0000313" key="2">
    <source>
        <dbReference type="Proteomes" id="UP000295741"/>
    </source>
</evidence>
<dbReference type="AlphaFoldDB" id="A0A4R6IXN7"/>
<evidence type="ECO:0000313" key="1">
    <source>
        <dbReference type="EMBL" id="TDO26655.1"/>
    </source>
</evidence>
<reference evidence="1 2" key="1">
    <citation type="submission" date="2019-03" db="EMBL/GenBank/DDBJ databases">
        <title>Genomic Encyclopedia of Archaeal and Bacterial Type Strains, Phase II (KMG-II): from individual species to whole genera.</title>
        <authorList>
            <person name="Goeker M."/>
        </authorList>
    </citation>
    <scope>NUCLEOTIDE SEQUENCE [LARGE SCALE GENOMIC DNA]</scope>
    <source>
        <strain evidence="1 2">DSM 28323</strain>
    </source>
</reference>
<dbReference type="Gene3D" id="3.90.1140.10">
    <property type="entry name" value="Cyclic phosphodiesterase"/>
    <property type="match status" value="1"/>
</dbReference>
<dbReference type="OrthoDB" id="666946at2"/>
<proteinExistence type="predicted"/>
<name>A0A4R6IXN7_9BACT</name>
<dbReference type="InterPro" id="IPR009097">
    <property type="entry name" value="Cyclic_Pdiesterase"/>
</dbReference>
<organism evidence="1 2">
    <name type="scientific">Sediminibacterium goheungense</name>
    <dbReference type="NCBI Taxonomy" id="1086393"/>
    <lineage>
        <taxon>Bacteria</taxon>
        <taxon>Pseudomonadati</taxon>
        <taxon>Bacteroidota</taxon>
        <taxon>Chitinophagia</taxon>
        <taxon>Chitinophagales</taxon>
        <taxon>Chitinophagaceae</taxon>
        <taxon>Sediminibacterium</taxon>
    </lineage>
</organism>
<dbReference type="EMBL" id="SNWP01000011">
    <property type="protein sequence ID" value="TDO26655.1"/>
    <property type="molecule type" value="Genomic_DNA"/>
</dbReference>
<protein>
    <recommendedName>
        <fullName evidence="3">2'-5' RNA ligase superfamily protein</fullName>
    </recommendedName>
</protein>
<accession>A0A4R6IXN7</accession>
<comment type="caution">
    <text evidence="1">The sequence shown here is derived from an EMBL/GenBank/DDBJ whole genome shotgun (WGS) entry which is preliminary data.</text>
</comment>
<keyword evidence="2" id="KW-1185">Reference proteome</keyword>
<dbReference type="SUPFAM" id="SSF55144">
    <property type="entry name" value="LigT-like"/>
    <property type="match status" value="1"/>
</dbReference>
<dbReference type="Proteomes" id="UP000295741">
    <property type="component" value="Unassembled WGS sequence"/>
</dbReference>